<dbReference type="AlphaFoldDB" id="A0A3N4KBH4"/>
<name>A0A3N4KBH4_9PEZI</name>
<organism evidence="1 2">
    <name type="scientific">Morchella conica CCBAS932</name>
    <dbReference type="NCBI Taxonomy" id="1392247"/>
    <lineage>
        <taxon>Eukaryota</taxon>
        <taxon>Fungi</taxon>
        <taxon>Dikarya</taxon>
        <taxon>Ascomycota</taxon>
        <taxon>Pezizomycotina</taxon>
        <taxon>Pezizomycetes</taxon>
        <taxon>Pezizales</taxon>
        <taxon>Morchellaceae</taxon>
        <taxon>Morchella</taxon>
    </lineage>
</organism>
<dbReference type="Proteomes" id="UP000277580">
    <property type="component" value="Unassembled WGS sequence"/>
</dbReference>
<sequence length="93" mass="10605">MILQLTNPTKASKAKIVIHGRNILIQPDQLHFWFRQLFGPYLEQNATCPGLPFGSPRQPWRDASRYVTRFLIRPISSGFVSWGAGFSTLPSLY</sequence>
<evidence type="ECO:0000313" key="1">
    <source>
        <dbReference type="EMBL" id="RPB07867.1"/>
    </source>
</evidence>
<gene>
    <name evidence="1" type="ORF">P167DRAFT_539751</name>
</gene>
<dbReference type="EMBL" id="ML119173">
    <property type="protein sequence ID" value="RPB07867.1"/>
    <property type="molecule type" value="Genomic_DNA"/>
</dbReference>
<accession>A0A3N4KBH4</accession>
<proteinExistence type="predicted"/>
<keyword evidence="2" id="KW-1185">Reference proteome</keyword>
<reference evidence="1 2" key="1">
    <citation type="journal article" date="2018" name="Nat. Ecol. Evol.">
        <title>Pezizomycetes genomes reveal the molecular basis of ectomycorrhizal truffle lifestyle.</title>
        <authorList>
            <person name="Murat C."/>
            <person name="Payen T."/>
            <person name="Noel B."/>
            <person name="Kuo A."/>
            <person name="Morin E."/>
            <person name="Chen J."/>
            <person name="Kohler A."/>
            <person name="Krizsan K."/>
            <person name="Balestrini R."/>
            <person name="Da Silva C."/>
            <person name="Montanini B."/>
            <person name="Hainaut M."/>
            <person name="Levati E."/>
            <person name="Barry K.W."/>
            <person name="Belfiori B."/>
            <person name="Cichocki N."/>
            <person name="Clum A."/>
            <person name="Dockter R.B."/>
            <person name="Fauchery L."/>
            <person name="Guy J."/>
            <person name="Iotti M."/>
            <person name="Le Tacon F."/>
            <person name="Lindquist E.A."/>
            <person name="Lipzen A."/>
            <person name="Malagnac F."/>
            <person name="Mello A."/>
            <person name="Molinier V."/>
            <person name="Miyauchi S."/>
            <person name="Poulain J."/>
            <person name="Riccioni C."/>
            <person name="Rubini A."/>
            <person name="Sitrit Y."/>
            <person name="Splivallo R."/>
            <person name="Traeger S."/>
            <person name="Wang M."/>
            <person name="Zifcakova L."/>
            <person name="Wipf D."/>
            <person name="Zambonelli A."/>
            <person name="Paolocci F."/>
            <person name="Nowrousian M."/>
            <person name="Ottonello S."/>
            <person name="Baldrian P."/>
            <person name="Spatafora J.W."/>
            <person name="Henrissat B."/>
            <person name="Nagy L.G."/>
            <person name="Aury J.M."/>
            <person name="Wincker P."/>
            <person name="Grigoriev I.V."/>
            <person name="Bonfante P."/>
            <person name="Martin F.M."/>
        </authorList>
    </citation>
    <scope>NUCLEOTIDE SEQUENCE [LARGE SCALE GENOMIC DNA]</scope>
    <source>
        <strain evidence="1 2">CCBAS932</strain>
    </source>
</reference>
<evidence type="ECO:0000313" key="2">
    <source>
        <dbReference type="Proteomes" id="UP000277580"/>
    </source>
</evidence>
<dbReference type="InParanoid" id="A0A3N4KBH4"/>
<protein>
    <submittedName>
        <fullName evidence="1">Uncharacterized protein</fullName>
    </submittedName>
</protein>